<dbReference type="SUPFAM" id="SSF49503">
    <property type="entry name" value="Cupredoxins"/>
    <property type="match status" value="1"/>
</dbReference>
<evidence type="ECO:0000256" key="11">
    <source>
        <dbReference type="ARBA" id="ARBA00023136"/>
    </source>
</evidence>
<evidence type="ECO:0000256" key="10">
    <source>
        <dbReference type="ARBA" id="ARBA00023008"/>
    </source>
</evidence>
<dbReference type="PROSITE" id="PS00078">
    <property type="entry name" value="COX2"/>
    <property type="match status" value="1"/>
</dbReference>
<evidence type="ECO:0000256" key="13">
    <source>
        <dbReference type="ARBA" id="ARBA00047816"/>
    </source>
</evidence>
<keyword evidence="7" id="KW-1278">Translocase</keyword>
<organism evidence="20 21">
    <name type="scientific">Sphingomonas colocasiae</name>
    <dbReference type="NCBI Taxonomy" id="1848973"/>
    <lineage>
        <taxon>Bacteria</taxon>
        <taxon>Pseudomonadati</taxon>
        <taxon>Pseudomonadota</taxon>
        <taxon>Alphaproteobacteria</taxon>
        <taxon>Sphingomonadales</taxon>
        <taxon>Sphingomonadaceae</taxon>
        <taxon>Sphingomonas</taxon>
    </lineage>
</organism>
<dbReference type="InterPro" id="IPR014222">
    <property type="entry name" value="Cyt_c_oxidase_su2"/>
</dbReference>
<comment type="function">
    <text evidence="12 15">Subunits I and II form the functional core of the enzyme complex. Electrons originating in cytochrome c are transferred via heme a and Cu(A) to the binuclear center formed by heme a3 and Cu(B).</text>
</comment>
<evidence type="ECO:0000313" key="21">
    <source>
        <dbReference type="Proteomes" id="UP000706039"/>
    </source>
</evidence>
<dbReference type="Gene3D" id="1.10.287.90">
    <property type="match status" value="1"/>
</dbReference>
<dbReference type="Gene3D" id="2.60.40.420">
    <property type="entry name" value="Cupredoxins - blue copper proteins"/>
    <property type="match status" value="1"/>
</dbReference>
<proteinExistence type="inferred from homology"/>
<dbReference type="InterPro" id="IPR034210">
    <property type="entry name" value="CcO_II_C"/>
</dbReference>
<accession>A0ABS7PVS8</accession>
<evidence type="ECO:0000256" key="12">
    <source>
        <dbReference type="ARBA" id="ARBA00024688"/>
    </source>
</evidence>
<gene>
    <name evidence="20" type="primary">coxB</name>
    <name evidence="20" type="ORF">K7G82_23995</name>
</gene>
<dbReference type="EMBL" id="JAINVV010000012">
    <property type="protein sequence ID" value="MBY8825388.1"/>
    <property type="molecule type" value="Genomic_DNA"/>
</dbReference>
<dbReference type="Pfam" id="PF02790">
    <property type="entry name" value="COX2_TM"/>
    <property type="match status" value="1"/>
</dbReference>
<dbReference type="InterPro" id="IPR036257">
    <property type="entry name" value="Cyt_c_oxidase_su2_TM_sf"/>
</dbReference>
<evidence type="ECO:0000256" key="6">
    <source>
        <dbReference type="ARBA" id="ARBA00022723"/>
    </source>
</evidence>
<evidence type="ECO:0000256" key="5">
    <source>
        <dbReference type="ARBA" id="ARBA00022692"/>
    </source>
</evidence>
<comment type="catalytic activity">
    <reaction evidence="13 15">
        <text>4 Fe(II)-[cytochrome c] + O2 + 8 H(+)(in) = 4 Fe(III)-[cytochrome c] + 2 H2O + 4 H(+)(out)</text>
        <dbReference type="Rhea" id="RHEA:11436"/>
        <dbReference type="Rhea" id="RHEA-COMP:10350"/>
        <dbReference type="Rhea" id="RHEA-COMP:14399"/>
        <dbReference type="ChEBI" id="CHEBI:15377"/>
        <dbReference type="ChEBI" id="CHEBI:15378"/>
        <dbReference type="ChEBI" id="CHEBI:15379"/>
        <dbReference type="ChEBI" id="CHEBI:29033"/>
        <dbReference type="ChEBI" id="CHEBI:29034"/>
        <dbReference type="EC" id="7.1.1.9"/>
    </reaction>
</comment>
<dbReference type="PROSITE" id="PS50999">
    <property type="entry name" value="COX2_TM"/>
    <property type="match status" value="1"/>
</dbReference>
<evidence type="ECO:0000256" key="14">
    <source>
        <dbReference type="RuleBase" id="RU000456"/>
    </source>
</evidence>
<evidence type="ECO:0000259" key="18">
    <source>
        <dbReference type="PROSITE" id="PS50857"/>
    </source>
</evidence>
<feature type="domain" description="Cytochrome oxidase subunit II copper A binding" evidence="18">
    <location>
        <begin position="177"/>
        <end position="310"/>
    </location>
</feature>
<dbReference type="NCBIfam" id="TIGR02866">
    <property type="entry name" value="CoxB"/>
    <property type="match status" value="1"/>
</dbReference>
<dbReference type="InterPro" id="IPR008972">
    <property type="entry name" value="Cupredoxin"/>
</dbReference>
<dbReference type="InterPro" id="IPR045187">
    <property type="entry name" value="CcO_II"/>
</dbReference>
<feature type="chain" id="PRO_5046977486" description="Cytochrome c oxidase subunit 2" evidence="17">
    <location>
        <begin position="23"/>
        <end position="367"/>
    </location>
</feature>
<dbReference type="Pfam" id="PF00116">
    <property type="entry name" value="COX2"/>
    <property type="match status" value="1"/>
</dbReference>
<reference evidence="20 21" key="1">
    <citation type="submission" date="2021-08" db="EMBL/GenBank/DDBJ databases">
        <authorList>
            <person name="Tuo L."/>
        </authorList>
    </citation>
    <scope>NUCLEOTIDE SEQUENCE [LARGE SCALE GENOMIC DNA]</scope>
    <source>
        <strain evidence="20 21">JCM 31229</strain>
    </source>
</reference>
<sequence>MNMLKTALAALCMALAPAAAQAQQPATAPAAAAPAAEAGTAAENAATPAAADNAATPAANAEAAKPAFPEAKPVDGIGQPVNGAIGLQPQVTKLGGEAHWMHDYILMPIMTIISLFVLLLMLWVVARYRAKANPVPSKTTHNTFIEVIWTLVPVLILVGIAIPSISLLARQYKPAPKDAVTLKAIGNQWYWGYEYPDHGIELTANMLPEDEAKKRGEPGLLAVDNRVILPVGVPIKVLVTANDVIHSWAVPAFWIKMDAVPGRTNEVTFTIDKPGVYYGQCSELCGARHAYMPIAVEAVSPEQFAAWVKTKGGKMPAEKAAEEAAAAAAEAANAANAANAAAASNAAEAPAANAANATNAAAAATGS</sequence>
<evidence type="ECO:0000256" key="3">
    <source>
        <dbReference type="ARBA" id="ARBA00022448"/>
    </source>
</evidence>
<keyword evidence="9 16" id="KW-1133">Transmembrane helix</keyword>
<comment type="caution">
    <text evidence="20">The sequence shown here is derived from an EMBL/GenBank/DDBJ whole genome shotgun (WGS) entry which is preliminary data.</text>
</comment>
<dbReference type="InterPro" id="IPR011759">
    <property type="entry name" value="Cyt_c_oxidase_su2_TM_dom"/>
</dbReference>
<keyword evidence="3 14" id="KW-0813">Transport</keyword>
<evidence type="ECO:0000256" key="16">
    <source>
        <dbReference type="SAM" id="Phobius"/>
    </source>
</evidence>
<feature type="transmembrane region" description="Helical" evidence="16">
    <location>
        <begin position="147"/>
        <end position="169"/>
    </location>
</feature>
<name>A0ABS7PVS8_9SPHN</name>
<dbReference type="PROSITE" id="PS50857">
    <property type="entry name" value="COX2_CUA"/>
    <property type="match status" value="1"/>
</dbReference>
<comment type="similarity">
    <text evidence="2 14">Belongs to the cytochrome c oxidase subunit 2 family.</text>
</comment>
<dbReference type="CDD" id="cd13912">
    <property type="entry name" value="CcO_II_C"/>
    <property type="match status" value="1"/>
</dbReference>
<keyword evidence="17" id="KW-0732">Signal</keyword>
<evidence type="ECO:0000256" key="8">
    <source>
        <dbReference type="ARBA" id="ARBA00022982"/>
    </source>
</evidence>
<evidence type="ECO:0000256" key="2">
    <source>
        <dbReference type="ARBA" id="ARBA00007866"/>
    </source>
</evidence>
<dbReference type="RefSeq" id="WP_222992496.1">
    <property type="nucleotide sequence ID" value="NZ_JAINVV010000012.1"/>
</dbReference>
<evidence type="ECO:0000256" key="9">
    <source>
        <dbReference type="ARBA" id="ARBA00022989"/>
    </source>
</evidence>
<dbReference type="PANTHER" id="PTHR22888:SF9">
    <property type="entry name" value="CYTOCHROME C OXIDASE SUBUNIT 2"/>
    <property type="match status" value="1"/>
</dbReference>
<dbReference type="Proteomes" id="UP000706039">
    <property type="component" value="Unassembled WGS sequence"/>
</dbReference>
<keyword evidence="21" id="KW-1185">Reference proteome</keyword>
<evidence type="ECO:0000256" key="17">
    <source>
        <dbReference type="SAM" id="SignalP"/>
    </source>
</evidence>
<keyword evidence="5 14" id="KW-0812">Transmembrane</keyword>
<evidence type="ECO:0000256" key="4">
    <source>
        <dbReference type="ARBA" id="ARBA00022660"/>
    </source>
</evidence>
<feature type="domain" description="Cytochrome oxidase subunit II transmembrane region profile" evidence="19">
    <location>
        <begin position="79"/>
        <end position="175"/>
    </location>
</feature>
<dbReference type="InterPro" id="IPR002429">
    <property type="entry name" value="CcO_II-like_C"/>
</dbReference>
<keyword evidence="11 16" id="KW-0472">Membrane</keyword>
<comment type="cofactor">
    <cofactor evidence="15">
        <name>Cu cation</name>
        <dbReference type="ChEBI" id="CHEBI:23378"/>
    </cofactor>
    <text evidence="15">Binds a copper A center.</text>
</comment>
<dbReference type="PANTHER" id="PTHR22888">
    <property type="entry name" value="CYTOCHROME C OXIDASE, SUBUNIT II"/>
    <property type="match status" value="1"/>
</dbReference>
<keyword evidence="6 15" id="KW-0479">Metal-binding</keyword>
<evidence type="ECO:0000256" key="7">
    <source>
        <dbReference type="ARBA" id="ARBA00022967"/>
    </source>
</evidence>
<evidence type="ECO:0000313" key="20">
    <source>
        <dbReference type="EMBL" id="MBY8825388.1"/>
    </source>
</evidence>
<feature type="transmembrane region" description="Helical" evidence="16">
    <location>
        <begin position="104"/>
        <end position="126"/>
    </location>
</feature>
<keyword evidence="10 15" id="KW-0186">Copper</keyword>
<feature type="signal peptide" evidence="17">
    <location>
        <begin position="1"/>
        <end position="22"/>
    </location>
</feature>
<keyword evidence="8 14" id="KW-0249">Electron transport</keyword>
<protein>
    <recommendedName>
        <fullName evidence="15">Cytochrome c oxidase subunit 2</fullName>
        <ecNumber evidence="15">7.1.1.9</ecNumber>
    </recommendedName>
</protein>
<evidence type="ECO:0000256" key="15">
    <source>
        <dbReference type="RuleBase" id="RU004024"/>
    </source>
</evidence>
<dbReference type="EC" id="7.1.1.9" evidence="15"/>
<keyword evidence="4 14" id="KW-0679">Respiratory chain</keyword>
<comment type="subcellular location">
    <subcellularLocation>
        <location evidence="14">Cell membrane</location>
        <topology evidence="14">Multi-pass membrane protein</topology>
    </subcellularLocation>
    <subcellularLocation>
        <location evidence="1">Membrane</location>
        <topology evidence="1">Multi-pass membrane protein</topology>
    </subcellularLocation>
</comment>
<dbReference type="InterPro" id="IPR001505">
    <property type="entry name" value="Copper_CuA"/>
</dbReference>
<evidence type="ECO:0000259" key="19">
    <source>
        <dbReference type="PROSITE" id="PS50999"/>
    </source>
</evidence>
<dbReference type="PRINTS" id="PR01166">
    <property type="entry name" value="CYCOXIDASEII"/>
</dbReference>
<evidence type="ECO:0000256" key="1">
    <source>
        <dbReference type="ARBA" id="ARBA00004141"/>
    </source>
</evidence>
<dbReference type="SUPFAM" id="SSF81464">
    <property type="entry name" value="Cytochrome c oxidase subunit II-like, transmembrane region"/>
    <property type="match status" value="1"/>
</dbReference>